<dbReference type="Proteomes" id="UP001595699">
    <property type="component" value="Unassembled WGS sequence"/>
</dbReference>
<keyword evidence="3" id="KW-1185">Reference proteome</keyword>
<dbReference type="EMBL" id="JBHRZH010000044">
    <property type="protein sequence ID" value="MFC3765945.1"/>
    <property type="molecule type" value="Genomic_DNA"/>
</dbReference>
<feature type="region of interest" description="Disordered" evidence="1">
    <location>
        <begin position="37"/>
        <end position="64"/>
    </location>
</feature>
<sequence length="111" mass="12534">MPRNSRPLTPEQRSLRARIGGHSVQAKYGPDVIAKRARANSPSSLEWHERQVDPDGVLTREDRRRRGEQSLKAYFTKLSLKSVRARRLREEAAQIEAEIRSSASPDDGEAA</sequence>
<protein>
    <recommendedName>
        <fullName evidence="4">Integrase</fullName>
    </recommendedName>
</protein>
<name>A0ABV7YQ42_9ACTN</name>
<gene>
    <name evidence="2" type="ORF">ACFOUW_34275</name>
</gene>
<proteinExistence type="predicted"/>
<accession>A0ABV7YQ42</accession>
<evidence type="ECO:0000256" key="1">
    <source>
        <dbReference type="SAM" id="MobiDB-lite"/>
    </source>
</evidence>
<dbReference type="RefSeq" id="WP_205119586.1">
    <property type="nucleotide sequence ID" value="NZ_JAFBCM010000001.1"/>
</dbReference>
<feature type="region of interest" description="Disordered" evidence="1">
    <location>
        <begin position="1"/>
        <end position="23"/>
    </location>
</feature>
<organism evidence="2 3">
    <name type="scientific">Tenggerimyces flavus</name>
    <dbReference type="NCBI Taxonomy" id="1708749"/>
    <lineage>
        <taxon>Bacteria</taxon>
        <taxon>Bacillati</taxon>
        <taxon>Actinomycetota</taxon>
        <taxon>Actinomycetes</taxon>
        <taxon>Propionibacteriales</taxon>
        <taxon>Nocardioidaceae</taxon>
        <taxon>Tenggerimyces</taxon>
    </lineage>
</organism>
<comment type="caution">
    <text evidence="2">The sequence shown here is derived from an EMBL/GenBank/DDBJ whole genome shotgun (WGS) entry which is preliminary data.</text>
</comment>
<evidence type="ECO:0008006" key="4">
    <source>
        <dbReference type="Google" id="ProtNLM"/>
    </source>
</evidence>
<evidence type="ECO:0000313" key="3">
    <source>
        <dbReference type="Proteomes" id="UP001595699"/>
    </source>
</evidence>
<feature type="compositionally biased region" description="Basic and acidic residues" evidence="1">
    <location>
        <begin position="46"/>
        <end position="64"/>
    </location>
</feature>
<evidence type="ECO:0000313" key="2">
    <source>
        <dbReference type="EMBL" id="MFC3765945.1"/>
    </source>
</evidence>
<reference evidence="3" key="1">
    <citation type="journal article" date="2019" name="Int. J. Syst. Evol. Microbiol.">
        <title>The Global Catalogue of Microorganisms (GCM) 10K type strain sequencing project: providing services to taxonomists for standard genome sequencing and annotation.</title>
        <authorList>
            <consortium name="The Broad Institute Genomics Platform"/>
            <consortium name="The Broad Institute Genome Sequencing Center for Infectious Disease"/>
            <person name="Wu L."/>
            <person name="Ma J."/>
        </authorList>
    </citation>
    <scope>NUCLEOTIDE SEQUENCE [LARGE SCALE GENOMIC DNA]</scope>
    <source>
        <strain evidence="3">CGMCC 4.7241</strain>
    </source>
</reference>